<accession>B8MF84</accession>
<sequence>MSLYFQLRCYDKAVKKAVDEVLESTVEKAVKMALNKALGSTVDRVPSSAYGTSPAASQMELG</sequence>
<evidence type="ECO:0000313" key="2">
    <source>
        <dbReference type="EMBL" id="EED16183.1"/>
    </source>
</evidence>
<dbReference type="InParanoid" id="B8MF84"/>
<evidence type="ECO:0000256" key="1">
    <source>
        <dbReference type="SAM" id="MobiDB-lite"/>
    </source>
</evidence>
<protein>
    <submittedName>
        <fullName evidence="2">Uncharacterized protein</fullName>
    </submittedName>
</protein>
<dbReference type="EMBL" id="EQ962656">
    <property type="protein sequence ID" value="EED16183.1"/>
    <property type="molecule type" value="Genomic_DNA"/>
</dbReference>
<reference evidence="3" key="1">
    <citation type="journal article" date="2015" name="Genome Announc.">
        <title>Genome sequence of the AIDS-associated pathogen Penicillium marneffei (ATCC18224) and its near taxonomic relative Talaromyces stipitatus (ATCC10500).</title>
        <authorList>
            <person name="Nierman W.C."/>
            <person name="Fedorova-Abrams N.D."/>
            <person name="Andrianopoulos A."/>
        </authorList>
    </citation>
    <scope>NUCLEOTIDE SEQUENCE [LARGE SCALE GENOMIC DNA]</scope>
    <source>
        <strain evidence="3">ATCC 10500 / CBS 375.48 / QM 6759 / NRRL 1006</strain>
    </source>
</reference>
<dbReference type="AlphaFoldDB" id="B8MF84"/>
<proteinExistence type="predicted"/>
<gene>
    <name evidence="2" type="ORF">TSTA_012900</name>
</gene>
<name>B8MF84_TALSN</name>
<dbReference type="GeneID" id="8108166"/>
<evidence type="ECO:0000313" key="3">
    <source>
        <dbReference type="Proteomes" id="UP000001745"/>
    </source>
</evidence>
<keyword evidence="3" id="KW-1185">Reference proteome</keyword>
<organism evidence="2 3">
    <name type="scientific">Talaromyces stipitatus (strain ATCC 10500 / CBS 375.48 / QM 6759 / NRRL 1006)</name>
    <name type="common">Penicillium stipitatum</name>
    <dbReference type="NCBI Taxonomy" id="441959"/>
    <lineage>
        <taxon>Eukaryota</taxon>
        <taxon>Fungi</taxon>
        <taxon>Dikarya</taxon>
        <taxon>Ascomycota</taxon>
        <taxon>Pezizomycotina</taxon>
        <taxon>Eurotiomycetes</taxon>
        <taxon>Eurotiomycetidae</taxon>
        <taxon>Eurotiales</taxon>
        <taxon>Trichocomaceae</taxon>
        <taxon>Talaromyces</taxon>
        <taxon>Talaromyces sect. Talaromyces</taxon>
    </lineage>
</organism>
<dbReference type="Proteomes" id="UP000001745">
    <property type="component" value="Unassembled WGS sequence"/>
</dbReference>
<feature type="region of interest" description="Disordered" evidence="1">
    <location>
        <begin position="43"/>
        <end position="62"/>
    </location>
</feature>
<dbReference type="VEuPathDB" id="FungiDB:TSTA_012900"/>
<dbReference type="RefSeq" id="XP_002483417.1">
    <property type="nucleotide sequence ID" value="XM_002483372.1"/>
</dbReference>
<dbReference type="HOGENOM" id="CLU_2905704_0_0_1"/>